<dbReference type="EMBL" id="CP003236">
    <property type="protein sequence ID" value="AFK54693.1"/>
    <property type="molecule type" value="Genomic_DNA"/>
</dbReference>
<dbReference type="InterPro" id="IPR010982">
    <property type="entry name" value="Lambda_DNA-bd_dom_sf"/>
</dbReference>
<dbReference type="AlphaFoldDB" id="I3TPK5"/>
<name>I3TPK5_TISMK</name>
<protein>
    <recommendedName>
        <fullName evidence="3">XRE family transcriptional regulator</fullName>
    </recommendedName>
</protein>
<evidence type="ECO:0000313" key="1">
    <source>
        <dbReference type="EMBL" id="AFK54693.1"/>
    </source>
</evidence>
<evidence type="ECO:0000313" key="2">
    <source>
        <dbReference type="Proteomes" id="UP000005258"/>
    </source>
</evidence>
<gene>
    <name evidence="1" type="ordered locus">TMO_2855</name>
</gene>
<dbReference type="HOGENOM" id="CLU_2653387_0_0_5"/>
<accession>I3TPK5</accession>
<dbReference type="Gene3D" id="1.10.260.40">
    <property type="entry name" value="lambda repressor-like DNA-binding domains"/>
    <property type="match status" value="1"/>
</dbReference>
<dbReference type="SUPFAM" id="SSF47413">
    <property type="entry name" value="lambda repressor-like DNA-binding domains"/>
    <property type="match status" value="1"/>
</dbReference>
<evidence type="ECO:0008006" key="3">
    <source>
        <dbReference type="Google" id="ProtNLM"/>
    </source>
</evidence>
<reference evidence="1 2" key="1">
    <citation type="journal article" date="2012" name="J. Am. Chem. Soc.">
        <title>Bacterial biosynthesis and maturation of the didemnin anti-cancer agents.</title>
        <authorList>
            <person name="Xu Y."/>
            <person name="Kersten R.D."/>
            <person name="Nam S.J."/>
            <person name="Lu L."/>
            <person name="Al-Suwailem A.M."/>
            <person name="Zheng H."/>
            <person name="Fenical W."/>
            <person name="Dorrestein P.C."/>
            <person name="Moore B.S."/>
            <person name="Qian P.Y."/>
        </authorList>
    </citation>
    <scope>NUCLEOTIDE SEQUENCE [LARGE SCALE GENOMIC DNA]</scope>
    <source>
        <strain evidence="1 2">KA081020-065</strain>
    </source>
</reference>
<organism evidence="1 2">
    <name type="scientific">Tistrella mobilis (strain KA081020-065)</name>
    <dbReference type="NCBI Taxonomy" id="1110502"/>
    <lineage>
        <taxon>Bacteria</taxon>
        <taxon>Pseudomonadati</taxon>
        <taxon>Pseudomonadota</taxon>
        <taxon>Alphaproteobacteria</taxon>
        <taxon>Geminicoccales</taxon>
        <taxon>Geminicoccaceae</taxon>
        <taxon>Tistrella</taxon>
    </lineage>
</organism>
<dbReference type="GO" id="GO:0003677">
    <property type="term" value="F:DNA binding"/>
    <property type="evidence" value="ECO:0007669"/>
    <property type="project" value="InterPro"/>
</dbReference>
<keyword evidence="2" id="KW-1185">Reference proteome</keyword>
<sequence>MWLSRLPPVVFDNEDFRRAMDHLGMTLEGMAAALEVSRRLVADYRKNKPVPRHIGLAVRYLLEHHGAPERGDAVRV</sequence>
<dbReference type="KEGG" id="tmo:TMO_2855"/>
<proteinExistence type="predicted"/>
<dbReference type="Proteomes" id="UP000005258">
    <property type="component" value="Chromosome"/>
</dbReference>